<keyword evidence="3" id="KW-1185">Reference proteome</keyword>
<sequence>MNLNVYNLEDEAKNATDKILNTKMDVFFYIGTFNMRAKKAKVIRELRDERSITKYYDTKPEYPISVIDLGTGDDFMFFVRSVIYVGAVSVHVKWSKYLANEPFPASERYYQSHIFGKYQVLISYLAGKFNEVDARNRSYLSGCTNECCDSDRHLENKDMVKALCVPAFCNEFIPRMLANESDDESDNESSELEFPESSDDEEVNRSNHSSFNNLHSGNRFKVEGPVTYPSIATGGVSGPLFGTKKGHPFGRSQ</sequence>
<accession>K0KJV6</accession>
<feature type="compositionally biased region" description="Basic residues" evidence="1">
    <location>
        <begin position="244"/>
        <end position="253"/>
    </location>
</feature>
<dbReference type="AlphaFoldDB" id="K0KJV6"/>
<evidence type="ECO:0000256" key="1">
    <source>
        <dbReference type="SAM" id="MobiDB-lite"/>
    </source>
</evidence>
<feature type="compositionally biased region" description="Acidic residues" evidence="1">
    <location>
        <begin position="180"/>
        <end position="202"/>
    </location>
</feature>
<comment type="caution">
    <text evidence="2">The sequence shown here is derived from an EMBL/GenBank/DDBJ whole genome shotgun (WGS) entry which is preliminary data.</text>
</comment>
<proteinExistence type="predicted"/>
<dbReference type="HOGENOM" id="CLU_1099220_0_0_1"/>
<name>K0KJV6_WICCF</name>
<dbReference type="InParanoid" id="K0KJV6"/>
<feature type="region of interest" description="Disordered" evidence="1">
    <location>
        <begin position="180"/>
        <end position="253"/>
    </location>
</feature>
<dbReference type="Proteomes" id="UP000009328">
    <property type="component" value="Unassembled WGS sequence"/>
</dbReference>
<protein>
    <submittedName>
        <fullName evidence="2">Uncharacterized protein</fullName>
    </submittedName>
</protein>
<reference evidence="2 3" key="1">
    <citation type="journal article" date="2012" name="Eukaryot. Cell">
        <title>Draft genome sequence of Wickerhamomyces ciferrii NRRL Y-1031 F-60-10.</title>
        <authorList>
            <person name="Schneider J."/>
            <person name="Andrea H."/>
            <person name="Blom J."/>
            <person name="Jaenicke S."/>
            <person name="Ruckert C."/>
            <person name="Schorsch C."/>
            <person name="Szczepanowski R."/>
            <person name="Farwick M."/>
            <person name="Goesmann A."/>
            <person name="Puhler A."/>
            <person name="Schaffer S."/>
            <person name="Tauch A."/>
            <person name="Kohler T."/>
            <person name="Brinkrolf K."/>
        </authorList>
    </citation>
    <scope>NUCLEOTIDE SEQUENCE [LARGE SCALE GENOMIC DNA]</scope>
    <source>
        <strain evidence="3">ATCC 14091 / BCRC 22168 / CBS 111 / JCM 3599 / NBRC 0793 / NRRL Y-1031 F-60-10</strain>
    </source>
</reference>
<feature type="compositionally biased region" description="Polar residues" evidence="1">
    <location>
        <begin position="206"/>
        <end position="216"/>
    </location>
</feature>
<dbReference type="EMBL" id="CAIF01000020">
    <property type="protein sequence ID" value="CCH41393.1"/>
    <property type="molecule type" value="Genomic_DNA"/>
</dbReference>
<evidence type="ECO:0000313" key="2">
    <source>
        <dbReference type="EMBL" id="CCH41393.1"/>
    </source>
</evidence>
<evidence type="ECO:0000313" key="3">
    <source>
        <dbReference type="Proteomes" id="UP000009328"/>
    </source>
</evidence>
<gene>
    <name evidence="2" type="ORF">BN7_934</name>
</gene>
<organism evidence="2 3">
    <name type="scientific">Wickerhamomyces ciferrii (strain ATCC 14091 / BCRC 22168 / CBS 111 / JCM 3599 / NBRC 0793 / NRRL Y-1031 F-60-10)</name>
    <name type="common">Yeast</name>
    <name type="synonym">Pichia ciferrii</name>
    <dbReference type="NCBI Taxonomy" id="1206466"/>
    <lineage>
        <taxon>Eukaryota</taxon>
        <taxon>Fungi</taxon>
        <taxon>Dikarya</taxon>
        <taxon>Ascomycota</taxon>
        <taxon>Saccharomycotina</taxon>
        <taxon>Saccharomycetes</taxon>
        <taxon>Phaffomycetales</taxon>
        <taxon>Wickerhamomycetaceae</taxon>
        <taxon>Wickerhamomyces</taxon>
    </lineage>
</organism>